<comment type="caution">
    <text evidence="2">The sequence shown here is derived from an EMBL/GenBank/DDBJ whole genome shotgun (WGS) entry which is preliminary data.</text>
</comment>
<evidence type="ECO:0000256" key="1">
    <source>
        <dbReference type="SAM" id="Phobius"/>
    </source>
</evidence>
<dbReference type="Proteomes" id="UP001162131">
    <property type="component" value="Unassembled WGS sequence"/>
</dbReference>
<organism evidence="2 3">
    <name type="scientific">Blepharisma stoltei</name>
    <dbReference type="NCBI Taxonomy" id="1481888"/>
    <lineage>
        <taxon>Eukaryota</taxon>
        <taxon>Sar</taxon>
        <taxon>Alveolata</taxon>
        <taxon>Ciliophora</taxon>
        <taxon>Postciliodesmatophora</taxon>
        <taxon>Heterotrichea</taxon>
        <taxon>Heterotrichida</taxon>
        <taxon>Blepharismidae</taxon>
        <taxon>Blepharisma</taxon>
    </lineage>
</organism>
<keyword evidence="1" id="KW-0472">Membrane</keyword>
<dbReference type="EMBL" id="CAJZBQ010000045">
    <property type="protein sequence ID" value="CAG9328313.1"/>
    <property type="molecule type" value="Genomic_DNA"/>
</dbReference>
<gene>
    <name evidence="2" type="ORF">BSTOLATCC_MIC45768</name>
</gene>
<protein>
    <submittedName>
        <fullName evidence="2">Uncharacterized protein</fullName>
    </submittedName>
</protein>
<keyword evidence="3" id="KW-1185">Reference proteome</keyword>
<reference evidence="2" key="1">
    <citation type="submission" date="2021-09" db="EMBL/GenBank/DDBJ databases">
        <authorList>
            <consortium name="AG Swart"/>
            <person name="Singh M."/>
            <person name="Singh A."/>
            <person name="Seah K."/>
            <person name="Emmerich C."/>
        </authorList>
    </citation>
    <scope>NUCLEOTIDE SEQUENCE</scope>
    <source>
        <strain evidence="2">ATCC30299</strain>
    </source>
</reference>
<keyword evidence="1" id="KW-0812">Transmembrane</keyword>
<dbReference type="AlphaFoldDB" id="A0AAU9JUU7"/>
<proteinExistence type="predicted"/>
<accession>A0AAU9JUU7</accession>
<keyword evidence="1" id="KW-1133">Transmembrane helix</keyword>
<evidence type="ECO:0000313" key="3">
    <source>
        <dbReference type="Proteomes" id="UP001162131"/>
    </source>
</evidence>
<name>A0AAU9JUU7_9CILI</name>
<evidence type="ECO:0000313" key="2">
    <source>
        <dbReference type="EMBL" id="CAG9328313.1"/>
    </source>
</evidence>
<feature type="transmembrane region" description="Helical" evidence="1">
    <location>
        <begin position="17"/>
        <end position="35"/>
    </location>
</feature>
<sequence length="73" mass="8542">METVLKNLPAPNSLTGLFVYTFTFYIITFAIAWCLQPKGFDLESHRKKIIKAREEREAKAQRLLAKRNENKDK</sequence>